<evidence type="ECO:0000256" key="1">
    <source>
        <dbReference type="SAM" id="Coils"/>
    </source>
</evidence>
<gene>
    <name evidence="2" type="ORF">HNY73_007249</name>
</gene>
<dbReference type="Proteomes" id="UP000807504">
    <property type="component" value="Unassembled WGS sequence"/>
</dbReference>
<dbReference type="AlphaFoldDB" id="A0A8T0FFX2"/>
<reference evidence="2" key="2">
    <citation type="submission" date="2020-06" db="EMBL/GenBank/DDBJ databases">
        <authorList>
            <person name="Sheffer M."/>
        </authorList>
    </citation>
    <scope>NUCLEOTIDE SEQUENCE</scope>
</reference>
<comment type="caution">
    <text evidence="2">The sequence shown here is derived from an EMBL/GenBank/DDBJ whole genome shotgun (WGS) entry which is preliminary data.</text>
</comment>
<keyword evidence="3" id="KW-1185">Reference proteome</keyword>
<dbReference type="EMBL" id="JABXBU010000012">
    <property type="protein sequence ID" value="KAF8789305.1"/>
    <property type="molecule type" value="Genomic_DNA"/>
</dbReference>
<organism evidence="2 3">
    <name type="scientific">Argiope bruennichi</name>
    <name type="common">Wasp spider</name>
    <name type="synonym">Aranea bruennichi</name>
    <dbReference type="NCBI Taxonomy" id="94029"/>
    <lineage>
        <taxon>Eukaryota</taxon>
        <taxon>Metazoa</taxon>
        <taxon>Ecdysozoa</taxon>
        <taxon>Arthropoda</taxon>
        <taxon>Chelicerata</taxon>
        <taxon>Arachnida</taxon>
        <taxon>Araneae</taxon>
        <taxon>Araneomorphae</taxon>
        <taxon>Entelegynae</taxon>
        <taxon>Araneoidea</taxon>
        <taxon>Araneidae</taxon>
        <taxon>Argiope</taxon>
    </lineage>
</organism>
<feature type="coiled-coil region" evidence="1">
    <location>
        <begin position="109"/>
        <end position="136"/>
    </location>
</feature>
<sequence length="183" mass="21282">MENFETFGVRSGISWIFLCMPWTRGMDEKFAELLAMMAEMNKGQEEMKVGLEKKLESGLDEMWEGQKKLKNQIQVHVESQVKRIKDHVNSCIEKIEDVQSVEREIGEVRDEVRTNIEAVQESIGNLEKRLSELEDRPNNFIPSPEFSYTRPTVKPLTFDRQTSWTVFKTQFDVVSSTNGWTDV</sequence>
<evidence type="ECO:0000313" key="2">
    <source>
        <dbReference type="EMBL" id="KAF8789305.1"/>
    </source>
</evidence>
<keyword evidence="1" id="KW-0175">Coiled coil</keyword>
<protein>
    <submittedName>
        <fullName evidence="2">Uncharacterized protein</fullName>
    </submittedName>
</protein>
<reference evidence="2" key="1">
    <citation type="journal article" date="2020" name="bioRxiv">
        <title>Chromosome-level reference genome of the European wasp spider Argiope bruennichi: a resource for studies on range expansion and evolutionary adaptation.</title>
        <authorList>
            <person name="Sheffer M.M."/>
            <person name="Hoppe A."/>
            <person name="Krehenwinkel H."/>
            <person name="Uhl G."/>
            <person name="Kuss A.W."/>
            <person name="Jensen L."/>
            <person name="Jensen C."/>
            <person name="Gillespie R.G."/>
            <person name="Hoff K.J."/>
            <person name="Prost S."/>
        </authorList>
    </citation>
    <scope>NUCLEOTIDE SEQUENCE</scope>
</reference>
<accession>A0A8T0FFX2</accession>
<evidence type="ECO:0000313" key="3">
    <source>
        <dbReference type="Proteomes" id="UP000807504"/>
    </source>
</evidence>
<name>A0A8T0FFX2_ARGBR</name>
<proteinExistence type="predicted"/>